<dbReference type="InterPro" id="IPR039421">
    <property type="entry name" value="Type_1_exporter"/>
</dbReference>
<feature type="transmembrane region" description="Helical" evidence="7">
    <location>
        <begin position="227"/>
        <end position="248"/>
    </location>
</feature>
<dbReference type="GO" id="GO:0005524">
    <property type="term" value="F:ATP binding"/>
    <property type="evidence" value="ECO:0007669"/>
    <property type="project" value="UniProtKB-KW"/>
</dbReference>
<dbReference type="NCBIfam" id="TIGR02857">
    <property type="entry name" value="CydD"/>
    <property type="match status" value="1"/>
</dbReference>
<evidence type="ECO:0000256" key="4">
    <source>
        <dbReference type="ARBA" id="ARBA00022840"/>
    </source>
</evidence>
<dbReference type="Pfam" id="PF00005">
    <property type="entry name" value="ABC_tran"/>
    <property type="match status" value="1"/>
</dbReference>
<dbReference type="PANTHER" id="PTHR24221:SF590">
    <property type="entry name" value="COMPONENT LINKED WITH THE ASSEMBLY OF CYTOCHROME' TRANSPORT TRANSMEMBRANE ATP-BINDING PROTEIN ABC TRANSPORTER CYDD-RELATED"/>
    <property type="match status" value="1"/>
</dbReference>
<feature type="transmembrane region" description="Helical" evidence="7">
    <location>
        <begin position="254"/>
        <end position="271"/>
    </location>
</feature>
<dbReference type="PROSITE" id="PS50929">
    <property type="entry name" value="ABC_TM1F"/>
    <property type="match status" value="1"/>
</dbReference>
<evidence type="ECO:0000256" key="3">
    <source>
        <dbReference type="ARBA" id="ARBA00022741"/>
    </source>
</evidence>
<reference evidence="11" key="1">
    <citation type="submission" date="2020-07" db="EMBL/GenBank/DDBJ databases">
        <title>Description of Mycobacterium gordonae subsp. intergordonae subsp.nov. and Mycobacterium gordonae subsp. gordonae subsp. nov.</title>
        <authorList>
            <person name="Yu X."/>
        </authorList>
    </citation>
    <scope>NUCLEOTIDE SEQUENCE [LARGE SCALE GENOMIC DNA]</scope>
    <source>
        <strain evidence="11">24</strain>
    </source>
</reference>
<dbReference type="Proteomes" id="UP000510682">
    <property type="component" value="Chromosome"/>
</dbReference>
<dbReference type="Gene3D" id="3.40.50.300">
    <property type="entry name" value="P-loop containing nucleotide triphosphate hydrolases"/>
    <property type="match status" value="1"/>
</dbReference>
<dbReference type="InterPro" id="IPR011527">
    <property type="entry name" value="ABC1_TM_dom"/>
</dbReference>
<proteinExistence type="predicted"/>
<evidence type="ECO:0000259" key="9">
    <source>
        <dbReference type="PROSITE" id="PS50929"/>
    </source>
</evidence>
<dbReference type="GO" id="GO:0140359">
    <property type="term" value="F:ABC-type transporter activity"/>
    <property type="evidence" value="ECO:0007669"/>
    <property type="project" value="InterPro"/>
</dbReference>
<dbReference type="KEGG" id="mgor:H0P51_13095"/>
<keyword evidence="4" id="KW-0067">ATP-binding</keyword>
<organism evidence="10 11">
    <name type="scientific">Mycobacterium vicinigordonae</name>
    <dbReference type="NCBI Taxonomy" id="1719132"/>
    <lineage>
        <taxon>Bacteria</taxon>
        <taxon>Bacillati</taxon>
        <taxon>Actinomycetota</taxon>
        <taxon>Actinomycetes</taxon>
        <taxon>Mycobacteriales</taxon>
        <taxon>Mycobacteriaceae</taxon>
        <taxon>Mycobacterium</taxon>
    </lineage>
</organism>
<dbReference type="InterPro" id="IPR003439">
    <property type="entry name" value="ABC_transporter-like_ATP-bd"/>
</dbReference>
<dbReference type="GO" id="GO:0005886">
    <property type="term" value="C:plasma membrane"/>
    <property type="evidence" value="ECO:0007669"/>
    <property type="project" value="UniProtKB-SubCell"/>
</dbReference>
<feature type="domain" description="ABC transporter" evidence="8">
    <location>
        <begin position="323"/>
        <end position="538"/>
    </location>
</feature>
<evidence type="ECO:0000256" key="6">
    <source>
        <dbReference type="ARBA" id="ARBA00023136"/>
    </source>
</evidence>
<dbReference type="PANTHER" id="PTHR24221">
    <property type="entry name" value="ATP-BINDING CASSETTE SUB-FAMILY B"/>
    <property type="match status" value="1"/>
</dbReference>
<keyword evidence="5 7" id="KW-1133">Transmembrane helix</keyword>
<feature type="domain" description="ABC transmembrane type-1" evidence="9">
    <location>
        <begin position="6"/>
        <end position="290"/>
    </location>
</feature>
<keyword evidence="2 7" id="KW-0812">Transmembrane</keyword>
<sequence>MRRYLIASVACGVVISGCAIAAAIVLAGVVARVATDPSARELHDWWRSLSILLALWGVRTLTHWLQSRLGQRGASAVIADLSGQVLTAVTARQPDQLAAERDSAAAVVTRGLDGLRPYFTGYLPTLMLAAILTPATVAVIACYDLKSMAIVVITLPLIPVFMVLIGLATADRAAAALQSVTTLQARLLDLIAGIPTLRALGRASGPEQRIAKLTAAHRRSTIATLRIAFLSALVLELLATLGVALVAVSIGLRLVFGEMSLTVGLTVLLLAPDVYWPLRRIGVEFHAAQDGKAAADKAFTLIDAPVSVAVPGHRTVTAHGAQIRLEHLSVASRAGDAPADLTAVIEPGTVTVFTGLNGAGKSTTLQVIAGLTAPTSGRVTVDGTDITELAAELWWAQLSWLPQRPVLVPGTVGDNLALFGPLTDPVGAYAASGFDAVLRELPDGLDTVLGRDGVGLSLGQRQRLGLTRVLGSAAPVLLLDEPTAHLDASTEERVLRAVTACARAGATVVVVGHRERVLAIGDRVIEVVAASKARYAPV</sequence>
<dbReference type="InterPro" id="IPR003593">
    <property type="entry name" value="AAA+_ATPase"/>
</dbReference>
<feature type="transmembrane region" description="Helical" evidence="7">
    <location>
        <begin position="119"/>
        <end position="141"/>
    </location>
</feature>
<accession>A0A7D6HTP8</accession>
<dbReference type="SUPFAM" id="SSF90123">
    <property type="entry name" value="ABC transporter transmembrane region"/>
    <property type="match status" value="1"/>
</dbReference>
<dbReference type="Gene3D" id="1.20.1560.10">
    <property type="entry name" value="ABC transporter type 1, transmembrane domain"/>
    <property type="match status" value="1"/>
</dbReference>
<dbReference type="Pfam" id="PF00664">
    <property type="entry name" value="ABC_membrane"/>
    <property type="match status" value="1"/>
</dbReference>
<dbReference type="CDD" id="cd03228">
    <property type="entry name" value="ABCC_MRP_Like"/>
    <property type="match status" value="1"/>
</dbReference>
<dbReference type="InterPro" id="IPR036640">
    <property type="entry name" value="ABC1_TM_sf"/>
</dbReference>
<keyword evidence="3" id="KW-0547">Nucleotide-binding</keyword>
<name>A0A7D6HTP8_9MYCO</name>
<evidence type="ECO:0000256" key="7">
    <source>
        <dbReference type="SAM" id="Phobius"/>
    </source>
</evidence>
<comment type="subcellular location">
    <subcellularLocation>
        <location evidence="1">Cell membrane</location>
        <topology evidence="1">Multi-pass membrane protein</topology>
    </subcellularLocation>
</comment>
<evidence type="ECO:0000256" key="1">
    <source>
        <dbReference type="ARBA" id="ARBA00004651"/>
    </source>
</evidence>
<reference evidence="11" key="2">
    <citation type="submission" date="2023-07" db="EMBL/GenBank/DDBJ databases">
        <title>Description of Mycobacterium gordonae subsp. intergordonae subsp.nov. and Mycobacterium gordonae subsp. gordonae subsp. nov.</title>
        <authorList>
            <person name="Huang H."/>
        </authorList>
    </citation>
    <scope>NUCLEOTIDE SEQUENCE [LARGE SCALE GENOMIC DNA]</scope>
    <source>
        <strain evidence="11">24</strain>
    </source>
</reference>
<dbReference type="SMART" id="SM00382">
    <property type="entry name" value="AAA"/>
    <property type="match status" value="1"/>
</dbReference>
<dbReference type="InterPro" id="IPR027417">
    <property type="entry name" value="P-loop_NTPase"/>
</dbReference>
<protein>
    <submittedName>
        <fullName evidence="10">Thiol reductant ABC exporter subunit CydD</fullName>
    </submittedName>
</protein>
<gene>
    <name evidence="10" type="primary">cydD</name>
    <name evidence="10" type="ORF">H0P51_13095</name>
</gene>
<evidence type="ECO:0000313" key="11">
    <source>
        <dbReference type="Proteomes" id="UP000510682"/>
    </source>
</evidence>
<dbReference type="AlphaFoldDB" id="A0A7D6HTP8"/>
<evidence type="ECO:0000256" key="2">
    <source>
        <dbReference type="ARBA" id="ARBA00022692"/>
    </source>
</evidence>
<feature type="transmembrane region" description="Helical" evidence="7">
    <location>
        <begin position="147"/>
        <end position="168"/>
    </location>
</feature>
<dbReference type="GO" id="GO:0042883">
    <property type="term" value="P:cysteine transport"/>
    <property type="evidence" value="ECO:0007669"/>
    <property type="project" value="InterPro"/>
</dbReference>
<dbReference type="CDD" id="cd18584">
    <property type="entry name" value="ABC_6TM_AarD_CydD"/>
    <property type="match status" value="1"/>
</dbReference>
<evidence type="ECO:0000256" key="5">
    <source>
        <dbReference type="ARBA" id="ARBA00022989"/>
    </source>
</evidence>
<evidence type="ECO:0000313" key="10">
    <source>
        <dbReference type="EMBL" id="QLL09711.1"/>
    </source>
</evidence>
<dbReference type="EMBL" id="CP059165">
    <property type="protein sequence ID" value="QLL09711.1"/>
    <property type="molecule type" value="Genomic_DNA"/>
</dbReference>
<keyword evidence="11" id="KW-1185">Reference proteome</keyword>
<dbReference type="InterPro" id="IPR014216">
    <property type="entry name" value="ABC_transptr_CydD"/>
</dbReference>
<dbReference type="PROSITE" id="PS51257">
    <property type="entry name" value="PROKAR_LIPOPROTEIN"/>
    <property type="match status" value="1"/>
</dbReference>
<keyword evidence="6 7" id="KW-0472">Membrane</keyword>
<dbReference type="SUPFAM" id="SSF52540">
    <property type="entry name" value="P-loop containing nucleoside triphosphate hydrolases"/>
    <property type="match status" value="1"/>
</dbReference>
<dbReference type="GO" id="GO:0016887">
    <property type="term" value="F:ATP hydrolysis activity"/>
    <property type="evidence" value="ECO:0007669"/>
    <property type="project" value="InterPro"/>
</dbReference>
<dbReference type="PROSITE" id="PS50893">
    <property type="entry name" value="ABC_TRANSPORTER_2"/>
    <property type="match status" value="1"/>
</dbReference>
<evidence type="ECO:0000259" key="8">
    <source>
        <dbReference type="PROSITE" id="PS50893"/>
    </source>
</evidence>